<organism evidence="3 4">
    <name type="scientific">Enterocloster citroniae</name>
    <dbReference type="NCBI Taxonomy" id="358743"/>
    <lineage>
        <taxon>Bacteria</taxon>
        <taxon>Bacillati</taxon>
        <taxon>Bacillota</taxon>
        <taxon>Clostridia</taxon>
        <taxon>Lachnospirales</taxon>
        <taxon>Lachnospiraceae</taxon>
        <taxon>Enterocloster</taxon>
    </lineage>
</organism>
<keyword evidence="2" id="KW-0413">Isomerase</keyword>
<dbReference type="GO" id="GO:0046872">
    <property type="term" value="F:metal ion binding"/>
    <property type="evidence" value="ECO:0007669"/>
    <property type="project" value="UniProtKB-KW"/>
</dbReference>
<dbReference type="CDD" id="cd00429">
    <property type="entry name" value="RPE"/>
    <property type="match status" value="1"/>
</dbReference>
<gene>
    <name evidence="3" type="ORF">GPL26_24255</name>
</gene>
<dbReference type="InterPro" id="IPR011060">
    <property type="entry name" value="RibuloseP-bd_barrel"/>
</dbReference>
<dbReference type="AlphaFoldDB" id="A0AA41FJ38"/>
<dbReference type="PANTHER" id="PTHR11749">
    <property type="entry name" value="RIBULOSE-5-PHOSPHATE-3-EPIMERASE"/>
    <property type="match status" value="1"/>
</dbReference>
<dbReference type="EMBL" id="WQPS01000065">
    <property type="protein sequence ID" value="MBT9812714.1"/>
    <property type="molecule type" value="Genomic_DNA"/>
</dbReference>
<evidence type="ECO:0000313" key="3">
    <source>
        <dbReference type="EMBL" id="MBT9812714.1"/>
    </source>
</evidence>
<dbReference type="GO" id="GO:0005975">
    <property type="term" value="P:carbohydrate metabolic process"/>
    <property type="evidence" value="ECO:0007669"/>
    <property type="project" value="InterPro"/>
</dbReference>
<proteinExistence type="predicted"/>
<reference evidence="3" key="1">
    <citation type="journal article" date="2021" name="Gut Microbes">
        <title>A synthetic consortium of 100 gut commensals modulates the composition and function in a colon model of the microbiome of elderly subjects.</title>
        <authorList>
            <person name="Perez M."/>
            <person name="Ntemiri A."/>
            <person name="Tan H."/>
            <person name="Harris H.M.B."/>
            <person name="Roager H.M."/>
            <person name="Ribiere C."/>
            <person name="O'Toole P.W."/>
        </authorList>
    </citation>
    <scope>NUCLEOTIDE SEQUENCE</scope>
    <source>
        <strain evidence="3">MCC335</strain>
    </source>
</reference>
<dbReference type="GO" id="GO:0016857">
    <property type="term" value="F:racemase and epimerase activity, acting on carbohydrates and derivatives"/>
    <property type="evidence" value="ECO:0007669"/>
    <property type="project" value="InterPro"/>
</dbReference>
<protein>
    <submittedName>
        <fullName evidence="3">Ribulose phosphate epimerase</fullName>
    </submittedName>
</protein>
<evidence type="ECO:0000313" key="4">
    <source>
        <dbReference type="Proteomes" id="UP000708338"/>
    </source>
</evidence>
<keyword evidence="1" id="KW-0479">Metal-binding</keyword>
<sequence length="216" mass="24433">MGKILCPSIDCADVEYLRDEIVNLDKAGADIFHCDISDGTIISRFAMGMKDFQCVRRNTDKLVDVHLFISNPFRYVELFAEEGADIIYVFPESEPFIAKSLYKIRELGKSPGLAVGYGTSVEMLSDILPIVDYVMVNTANPVSKQRVFTETSWNKLDRLIKIKKDIPFKLLVDGAITPEIIKRSWAMGVDGFVMGTGCLFHKKEDYSTLFEQIRDL</sequence>
<dbReference type="InterPro" id="IPR013785">
    <property type="entry name" value="Aldolase_TIM"/>
</dbReference>
<dbReference type="SUPFAM" id="SSF51366">
    <property type="entry name" value="Ribulose-phoshate binding barrel"/>
    <property type="match status" value="1"/>
</dbReference>
<comment type="caution">
    <text evidence="3">The sequence shown here is derived from an EMBL/GenBank/DDBJ whole genome shotgun (WGS) entry which is preliminary data.</text>
</comment>
<dbReference type="RefSeq" id="WP_215630323.1">
    <property type="nucleotide sequence ID" value="NZ_WQPS01000065.1"/>
</dbReference>
<dbReference type="Proteomes" id="UP000708338">
    <property type="component" value="Unassembled WGS sequence"/>
</dbReference>
<evidence type="ECO:0000256" key="1">
    <source>
        <dbReference type="ARBA" id="ARBA00022723"/>
    </source>
</evidence>
<dbReference type="Gene3D" id="3.20.20.70">
    <property type="entry name" value="Aldolase class I"/>
    <property type="match status" value="1"/>
</dbReference>
<accession>A0AA41FJ38</accession>
<evidence type="ECO:0000256" key="2">
    <source>
        <dbReference type="ARBA" id="ARBA00023235"/>
    </source>
</evidence>
<dbReference type="Pfam" id="PF00834">
    <property type="entry name" value="Ribul_P_3_epim"/>
    <property type="match status" value="1"/>
</dbReference>
<name>A0AA41FJ38_9FIRM</name>
<dbReference type="InterPro" id="IPR000056">
    <property type="entry name" value="Ribul_P_3_epim-like"/>
</dbReference>